<proteinExistence type="predicted"/>
<keyword evidence="2" id="KW-1185">Reference proteome</keyword>
<dbReference type="RefSeq" id="WP_359783145.1">
    <property type="nucleotide sequence ID" value="NZ_JBEYRR010000013.1"/>
</dbReference>
<protein>
    <submittedName>
        <fullName evidence="1">Uncharacterized protein</fullName>
    </submittedName>
</protein>
<dbReference type="Proteomes" id="UP001553843">
    <property type="component" value="Unassembled WGS sequence"/>
</dbReference>
<evidence type="ECO:0000313" key="2">
    <source>
        <dbReference type="Proteomes" id="UP001553843"/>
    </source>
</evidence>
<accession>A0ABV3M4J8</accession>
<gene>
    <name evidence="1" type="ORF">AB0887_32280</name>
</gene>
<reference evidence="1 2" key="1">
    <citation type="submission" date="2024-06" db="EMBL/GenBank/DDBJ databases">
        <title>The Natural Products Discovery Center: Release of the First 8490 Sequenced Strains for Exploring Actinobacteria Biosynthetic Diversity.</title>
        <authorList>
            <person name="Kalkreuter E."/>
            <person name="Kautsar S.A."/>
            <person name="Yang D."/>
            <person name="Bader C.D."/>
            <person name="Teijaro C.N."/>
            <person name="Fluegel L."/>
            <person name="Davis C.M."/>
            <person name="Simpson J.R."/>
            <person name="Lauterbach L."/>
            <person name="Steele A.D."/>
            <person name="Gui C."/>
            <person name="Meng S."/>
            <person name="Li G."/>
            <person name="Viehrig K."/>
            <person name="Ye F."/>
            <person name="Su P."/>
            <person name="Kiefer A.F."/>
            <person name="Nichols A."/>
            <person name="Cepeda A.J."/>
            <person name="Yan W."/>
            <person name="Fan B."/>
            <person name="Jiang Y."/>
            <person name="Adhikari A."/>
            <person name="Zheng C.-J."/>
            <person name="Schuster L."/>
            <person name="Cowan T.M."/>
            <person name="Smanski M.J."/>
            <person name="Chevrette M.G."/>
            <person name="De Carvalho L.P.S."/>
            <person name="Shen B."/>
        </authorList>
    </citation>
    <scope>NUCLEOTIDE SEQUENCE [LARGE SCALE GENOMIC DNA]</scope>
    <source>
        <strain evidence="1 2">NPDC047833</strain>
    </source>
</reference>
<name>A0ABV3M4J8_9ACTN</name>
<comment type="caution">
    <text evidence="1">The sequence shown here is derived from an EMBL/GenBank/DDBJ whole genome shotgun (WGS) entry which is preliminary data.</text>
</comment>
<dbReference type="EMBL" id="JBEYRS010000018">
    <property type="protein sequence ID" value="MEW2366614.1"/>
    <property type="molecule type" value="Genomic_DNA"/>
</dbReference>
<sequence length="134" mass="15170">MSALVWQGVATMTPERYAVLASLVGRWLEEYRDSPIWIGEDSGNERRAIYIPVNGEGVACYCGRTRPERALCGGAASVRIRQHIAESRSKREEWPAYWVLPLRADTPAVVVGELERTVAARLGVPLVNRRWRRH</sequence>
<organism evidence="1 2">
    <name type="scientific">Streptomyces huasconensis</name>
    <dbReference type="NCBI Taxonomy" id="1854574"/>
    <lineage>
        <taxon>Bacteria</taxon>
        <taxon>Bacillati</taxon>
        <taxon>Actinomycetota</taxon>
        <taxon>Actinomycetes</taxon>
        <taxon>Kitasatosporales</taxon>
        <taxon>Streptomycetaceae</taxon>
        <taxon>Streptomyces</taxon>
    </lineage>
</organism>
<evidence type="ECO:0000313" key="1">
    <source>
        <dbReference type="EMBL" id="MEW2366614.1"/>
    </source>
</evidence>